<evidence type="ECO:0000256" key="1">
    <source>
        <dbReference type="ARBA" id="ARBA00004651"/>
    </source>
</evidence>
<evidence type="ECO:0000256" key="4">
    <source>
        <dbReference type="ARBA" id="ARBA00022989"/>
    </source>
</evidence>
<comment type="caution">
    <text evidence="7">The sequence shown here is derived from an EMBL/GenBank/DDBJ whole genome shotgun (WGS) entry which is preliminary data.</text>
</comment>
<name>A0ABQ4N7W4_9BACL</name>
<reference evidence="7 8" key="1">
    <citation type="submission" date="2021-04" db="EMBL/GenBank/DDBJ databases">
        <title>Draft genome sequence of Paenibacillus cisolokensis, LC2-13A.</title>
        <authorList>
            <person name="Uke A."/>
            <person name="Chhe C."/>
            <person name="Baramee S."/>
            <person name="Kosugi A."/>
        </authorList>
    </citation>
    <scope>NUCLEOTIDE SEQUENCE [LARGE SCALE GENOMIC DNA]</scope>
    <source>
        <strain evidence="7 8">LC2-13A</strain>
    </source>
</reference>
<accession>A0ABQ4N7W4</accession>
<feature type="transmembrane region" description="Helical" evidence="6">
    <location>
        <begin position="64"/>
        <end position="84"/>
    </location>
</feature>
<keyword evidence="2" id="KW-1003">Cell membrane</keyword>
<evidence type="ECO:0000256" key="2">
    <source>
        <dbReference type="ARBA" id="ARBA00022475"/>
    </source>
</evidence>
<feature type="transmembrane region" description="Helical" evidence="6">
    <location>
        <begin position="38"/>
        <end position="58"/>
    </location>
</feature>
<evidence type="ECO:0000256" key="5">
    <source>
        <dbReference type="ARBA" id="ARBA00023136"/>
    </source>
</evidence>
<sequence>MEQLFDLSLLNSTIRMIAPILLAALGGMLCARVGLFNVGLEGFVLLGAFSAVAGNYMFGNVLLAVLFAILCVMLYSLLFGYLSIHLQANEIVVGIAMNMLALGLTTFLLRALFGVKGTFYDKIWSGFRNGTFRFCATFRLSALSCRDIRRSSF</sequence>
<dbReference type="Pfam" id="PF02653">
    <property type="entry name" value="BPD_transp_2"/>
    <property type="match status" value="1"/>
</dbReference>
<evidence type="ECO:0000313" key="8">
    <source>
        <dbReference type="Proteomes" id="UP000680304"/>
    </source>
</evidence>
<organism evidence="7 8">
    <name type="scientific">Paenibacillus cisolokensis</name>
    <dbReference type="NCBI Taxonomy" id="1658519"/>
    <lineage>
        <taxon>Bacteria</taxon>
        <taxon>Bacillati</taxon>
        <taxon>Bacillota</taxon>
        <taxon>Bacilli</taxon>
        <taxon>Bacillales</taxon>
        <taxon>Paenibacillaceae</taxon>
        <taxon>Paenibacillus</taxon>
    </lineage>
</organism>
<dbReference type="PANTHER" id="PTHR43370">
    <property type="entry name" value="SUGAR ABC TRANSPORTER INTEGRAL MEMBRANE PROTEIN-RELATED"/>
    <property type="match status" value="1"/>
</dbReference>
<keyword evidence="5 6" id="KW-0472">Membrane</keyword>
<dbReference type="Proteomes" id="UP000680304">
    <property type="component" value="Unassembled WGS sequence"/>
</dbReference>
<dbReference type="InterPro" id="IPR001851">
    <property type="entry name" value="ABC_transp_permease"/>
</dbReference>
<comment type="subcellular location">
    <subcellularLocation>
        <location evidence="1">Cell membrane</location>
        <topology evidence="1">Multi-pass membrane protein</topology>
    </subcellularLocation>
</comment>
<keyword evidence="4 6" id="KW-1133">Transmembrane helix</keyword>
<feature type="transmembrane region" description="Helical" evidence="6">
    <location>
        <begin position="91"/>
        <end position="113"/>
    </location>
</feature>
<gene>
    <name evidence="7" type="ORF">PACILC2_28640</name>
</gene>
<protein>
    <recommendedName>
        <fullName evidence="9">ABC transporter permease</fullName>
    </recommendedName>
</protein>
<keyword evidence="8" id="KW-1185">Reference proteome</keyword>
<proteinExistence type="predicted"/>
<evidence type="ECO:0000256" key="3">
    <source>
        <dbReference type="ARBA" id="ARBA00022692"/>
    </source>
</evidence>
<dbReference type="EMBL" id="BOVJ01000088">
    <property type="protein sequence ID" value="GIQ64296.1"/>
    <property type="molecule type" value="Genomic_DNA"/>
</dbReference>
<evidence type="ECO:0000256" key="6">
    <source>
        <dbReference type="SAM" id="Phobius"/>
    </source>
</evidence>
<evidence type="ECO:0008006" key="9">
    <source>
        <dbReference type="Google" id="ProtNLM"/>
    </source>
</evidence>
<dbReference type="PANTHER" id="PTHR43370:SF1">
    <property type="entry name" value="GUANOSINE ABC TRANSPORTER PERMEASE PROTEIN NUPQ"/>
    <property type="match status" value="1"/>
</dbReference>
<evidence type="ECO:0000313" key="7">
    <source>
        <dbReference type="EMBL" id="GIQ64296.1"/>
    </source>
</evidence>
<keyword evidence="3 6" id="KW-0812">Transmembrane</keyword>
<feature type="transmembrane region" description="Helical" evidence="6">
    <location>
        <begin position="12"/>
        <end position="31"/>
    </location>
</feature>